<dbReference type="Proteomes" id="UP000067243">
    <property type="component" value="Chromosome"/>
</dbReference>
<evidence type="ECO:0000259" key="2">
    <source>
        <dbReference type="Pfam" id="PF01205"/>
    </source>
</evidence>
<dbReference type="PANTHER" id="PTHR16301">
    <property type="entry name" value="IMPACT-RELATED"/>
    <property type="match status" value="1"/>
</dbReference>
<name>A0A0K1P4R5_9MOLU</name>
<evidence type="ECO:0000256" key="1">
    <source>
        <dbReference type="ARBA" id="ARBA00007665"/>
    </source>
</evidence>
<dbReference type="InterPro" id="IPR023582">
    <property type="entry name" value="Impact"/>
</dbReference>
<dbReference type="GO" id="GO:0006446">
    <property type="term" value="P:regulation of translational initiation"/>
    <property type="evidence" value="ECO:0007669"/>
    <property type="project" value="TreeGrafter"/>
</dbReference>
<dbReference type="STRING" id="216946.STURO_v1c00540"/>
<dbReference type="PATRIC" id="fig|216946.3.peg.54"/>
<dbReference type="GO" id="GO:0005737">
    <property type="term" value="C:cytoplasm"/>
    <property type="evidence" value="ECO:0007669"/>
    <property type="project" value="TreeGrafter"/>
</dbReference>
<reference evidence="3 4" key="1">
    <citation type="journal article" date="2015" name="Genome Announc.">
        <title>Complete Genome Sequence of Spiroplasma turonicum Strain Tab4cT, a Parasite of a Horse Fly, Haematopota sp. (Diptera: Tabanidae).</title>
        <authorList>
            <person name="Davis R.E."/>
            <person name="Shao J."/>
            <person name="Zhao Y."/>
            <person name="Gasparich G.E."/>
            <person name="Gaynor B.J."/>
            <person name="Donofrio N."/>
        </authorList>
    </citation>
    <scope>NUCLEOTIDE SEQUENCE [LARGE SCALE GENOMIC DNA]</scope>
    <source>
        <strain evidence="3 4">Tab4c</strain>
    </source>
</reference>
<dbReference type="AlphaFoldDB" id="A0A0K1P4R5"/>
<dbReference type="KEGG" id="stur:STURON_0054"/>
<comment type="similarity">
    <text evidence="1">Belongs to the IMPACT family.</text>
</comment>
<gene>
    <name evidence="3" type="ORF">STURON_0054</name>
</gene>
<dbReference type="Gene3D" id="3.30.230.30">
    <property type="entry name" value="Impact, N-terminal domain"/>
    <property type="match status" value="1"/>
</dbReference>
<dbReference type="RefSeq" id="WP_168115815.1">
    <property type="nucleotide sequence ID" value="NZ_CP013860.1"/>
</dbReference>
<proteinExistence type="inferred from homology"/>
<dbReference type="PROSITE" id="PS00910">
    <property type="entry name" value="UPF0029"/>
    <property type="match status" value="1"/>
</dbReference>
<protein>
    <recommendedName>
        <fullName evidence="2">Impact N-terminal domain-containing protein</fullName>
    </recommendedName>
</protein>
<accession>A0A0K1P4R5</accession>
<dbReference type="PANTHER" id="PTHR16301:SF20">
    <property type="entry name" value="IMPACT FAMILY MEMBER YIGZ"/>
    <property type="match status" value="1"/>
</dbReference>
<dbReference type="InterPro" id="IPR020568">
    <property type="entry name" value="Ribosomal_Su5_D2-typ_SF"/>
</dbReference>
<dbReference type="EMBL" id="CP012328">
    <property type="protein sequence ID" value="AKU79300.1"/>
    <property type="molecule type" value="Genomic_DNA"/>
</dbReference>
<evidence type="ECO:0000313" key="3">
    <source>
        <dbReference type="EMBL" id="AKU79300.1"/>
    </source>
</evidence>
<keyword evidence="4" id="KW-1185">Reference proteome</keyword>
<sequence>MDYFNVLEIETVIEKTEVVKKSKFITYICKISNKDELEVFLKNNKSDNASHNCYAYKYGFKNAVYGYHNDKEPSGTSGEPLLNIINSKNLTNIAILVVRYFGGVKLGTGNLKRAYCSNAISILTNIVIKKAKLFYKLVIKFNIQDSKQIINCINKINETKDLKLKYDDKKVISTIFIKTKELLKEILFKIEILYEKFDYF</sequence>
<dbReference type="InterPro" id="IPR020569">
    <property type="entry name" value="UPF0029_Impact_CS"/>
</dbReference>
<feature type="domain" description="Impact N-terminal" evidence="2">
    <location>
        <begin position="20"/>
        <end position="119"/>
    </location>
</feature>
<evidence type="ECO:0000313" key="4">
    <source>
        <dbReference type="Proteomes" id="UP000067243"/>
    </source>
</evidence>
<dbReference type="InterPro" id="IPR001498">
    <property type="entry name" value="Impact_N"/>
</dbReference>
<dbReference type="Pfam" id="PF01205">
    <property type="entry name" value="Impact_N"/>
    <property type="match status" value="1"/>
</dbReference>
<organism evidence="3 4">
    <name type="scientific">Spiroplasma turonicum</name>
    <dbReference type="NCBI Taxonomy" id="216946"/>
    <lineage>
        <taxon>Bacteria</taxon>
        <taxon>Bacillati</taxon>
        <taxon>Mycoplasmatota</taxon>
        <taxon>Mollicutes</taxon>
        <taxon>Entomoplasmatales</taxon>
        <taxon>Spiroplasmataceae</taxon>
        <taxon>Spiroplasma</taxon>
    </lineage>
</organism>
<dbReference type="InterPro" id="IPR036956">
    <property type="entry name" value="Impact_N_sf"/>
</dbReference>
<dbReference type="SUPFAM" id="SSF54211">
    <property type="entry name" value="Ribosomal protein S5 domain 2-like"/>
    <property type="match status" value="1"/>
</dbReference>